<dbReference type="EMBL" id="VFOK01000001">
    <property type="protein sequence ID" value="TQL32921.1"/>
    <property type="molecule type" value="Genomic_DNA"/>
</dbReference>
<evidence type="ECO:0000313" key="2">
    <source>
        <dbReference type="EMBL" id="TQL32921.1"/>
    </source>
</evidence>
<reference evidence="2 3" key="1">
    <citation type="submission" date="2019-06" db="EMBL/GenBank/DDBJ databases">
        <title>Sequencing the genomes of 1000 actinobacteria strains.</title>
        <authorList>
            <person name="Klenk H.-P."/>
        </authorList>
    </citation>
    <scope>NUCLEOTIDE SEQUENCE [LARGE SCALE GENOMIC DNA]</scope>
    <source>
        <strain evidence="2 3">DSM 24617</strain>
    </source>
</reference>
<accession>A0A542XAR3</accession>
<organism evidence="2 3">
    <name type="scientific">Barrientosiimonas humi</name>
    <dbReference type="NCBI Taxonomy" id="999931"/>
    <lineage>
        <taxon>Bacteria</taxon>
        <taxon>Bacillati</taxon>
        <taxon>Actinomycetota</taxon>
        <taxon>Actinomycetes</taxon>
        <taxon>Micrococcales</taxon>
        <taxon>Dermacoccaceae</taxon>
        <taxon>Barrientosiimonas</taxon>
    </lineage>
</organism>
<sequence length="208" mass="21901">MERLAAVASGQVRQLWRAAPAAVRIVVPASDTEFSRITGSTSDQVPALTRPDRTVVLHPDLWGRVSARGRQVVLTHELTHVLLSPLPTTPRWVGEGAAEVTAYRPTGLRPDQVAPGVARRVRSGSPPAGPPDDAALDPGRTADLSDAYGLAWAWCAFLVARRGAGVFTGFVRTASAQPGQTGRAFRAAYGAGPAGLGGAYETWLASWA</sequence>
<evidence type="ECO:0008006" key="4">
    <source>
        <dbReference type="Google" id="ProtNLM"/>
    </source>
</evidence>
<dbReference type="AlphaFoldDB" id="A0A542XAR3"/>
<evidence type="ECO:0000256" key="1">
    <source>
        <dbReference type="SAM" id="MobiDB-lite"/>
    </source>
</evidence>
<gene>
    <name evidence="2" type="ORF">FB554_1054</name>
</gene>
<feature type="compositionally biased region" description="Low complexity" evidence="1">
    <location>
        <begin position="123"/>
        <end position="138"/>
    </location>
</feature>
<keyword evidence="3" id="KW-1185">Reference proteome</keyword>
<dbReference type="Proteomes" id="UP000318336">
    <property type="component" value="Unassembled WGS sequence"/>
</dbReference>
<evidence type="ECO:0000313" key="3">
    <source>
        <dbReference type="Proteomes" id="UP000318336"/>
    </source>
</evidence>
<name>A0A542XAR3_9MICO</name>
<protein>
    <recommendedName>
        <fullName evidence="4">Peptidase MA superfamily protein</fullName>
    </recommendedName>
</protein>
<comment type="caution">
    <text evidence="2">The sequence shown here is derived from an EMBL/GenBank/DDBJ whole genome shotgun (WGS) entry which is preliminary data.</text>
</comment>
<feature type="region of interest" description="Disordered" evidence="1">
    <location>
        <begin position="117"/>
        <end position="138"/>
    </location>
</feature>
<proteinExistence type="predicted"/>